<feature type="non-terminal residue" evidence="2">
    <location>
        <position position="144"/>
    </location>
</feature>
<evidence type="ECO:0000313" key="3">
    <source>
        <dbReference type="Proteomes" id="UP000732377"/>
    </source>
</evidence>
<organism evidence="2 3">
    <name type="scientific">Symbiobacterium thermophilum</name>
    <dbReference type="NCBI Taxonomy" id="2734"/>
    <lineage>
        <taxon>Bacteria</taxon>
        <taxon>Bacillati</taxon>
        <taxon>Bacillota</taxon>
        <taxon>Clostridia</taxon>
        <taxon>Eubacteriales</taxon>
        <taxon>Symbiobacteriaceae</taxon>
        <taxon>Symbiobacterium</taxon>
    </lineage>
</organism>
<keyword evidence="1" id="KW-0472">Membrane</keyword>
<feature type="transmembrane region" description="Helical" evidence="1">
    <location>
        <begin position="6"/>
        <end position="27"/>
    </location>
</feature>
<dbReference type="EMBL" id="PIUK01000291">
    <property type="protein sequence ID" value="MBY6277958.1"/>
    <property type="molecule type" value="Genomic_DNA"/>
</dbReference>
<dbReference type="SUPFAM" id="SSF53448">
    <property type="entry name" value="Nucleotide-diphospho-sugar transferases"/>
    <property type="match status" value="1"/>
</dbReference>
<name>A0A953LI54_SYMTR</name>
<sequence>MSTAQWLYIAFALVYTGLFLFFTRILFLRHYANRHYYGKRPPRLSLQYLTRLAASKGRDLPYFSIFIPARNEADVIARTIDHMGRLHYSPDQYEILVVTDEKEAMAARKTRAAIADRLIRLLTDGGEWDGTEQEEATLLALLAR</sequence>
<dbReference type="RefSeq" id="WP_420544307.1">
    <property type="nucleotide sequence ID" value="NZ_PIUK01000291.1"/>
</dbReference>
<evidence type="ECO:0000313" key="2">
    <source>
        <dbReference type="EMBL" id="MBY6277958.1"/>
    </source>
</evidence>
<evidence type="ECO:0000256" key="1">
    <source>
        <dbReference type="SAM" id="Phobius"/>
    </source>
</evidence>
<comment type="caution">
    <text evidence="2">The sequence shown here is derived from an EMBL/GenBank/DDBJ whole genome shotgun (WGS) entry which is preliminary data.</text>
</comment>
<dbReference type="InterPro" id="IPR029044">
    <property type="entry name" value="Nucleotide-diphossugar_trans"/>
</dbReference>
<gene>
    <name evidence="2" type="ORF">CWE10_17535</name>
</gene>
<dbReference type="Gene3D" id="3.90.550.10">
    <property type="entry name" value="Spore Coat Polysaccharide Biosynthesis Protein SpsA, Chain A"/>
    <property type="match status" value="1"/>
</dbReference>
<reference evidence="2" key="1">
    <citation type="submission" date="2017-11" db="EMBL/GenBank/DDBJ databases">
        <title>Three new genomes from thermophilic consortium.</title>
        <authorList>
            <person name="Quaggio R."/>
            <person name="Amgarten D."/>
            <person name="Setubal J.C."/>
        </authorList>
    </citation>
    <scope>NUCLEOTIDE SEQUENCE</scope>
    <source>
        <strain evidence="2">ZCTH01-B2</strain>
    </source>
</reference>
<accession>A0A953LI54</accession>
<keyword evidence="1" id="KW-0812">Transmembrane</keyword>
<dbReference type="Proteomes" id="UP000732377">
    <property type="component" value="Unassembled WGS sequence"/>
</dbReference>
<keyword evidence="1" id="KW-1133">Transmembrane helix</keyword>
<protein>
    <submittedName>
        <fullName evidence="2">Uncharacterized protein</fullName>
    </submittedName>
</protein>
<proteinExistence type="predicted"/>
<dbReference type="AlphaFoldDB" id="A0A953LI54"/>